<dbReference type="Gene3D" id="1.10.10.10">
    <property type="entry name" value="Winged helix-like DNA-binding domain superfamily/Winged helix DNA-binding domain"/>
    <property type="match status" value="1"/>
</dbReference>
<dbReference type="Pfam" id="PF08461">
    <property type="entry name" value="WHD_RNase_R"/>
    <property type="match status" value="1"/>
</dbReference>
<dbReference type="InterPro" id="IPR013668">
    <property type="entry name" value="RNase_R_HTH_12"/>
</dbReference>
<dbReference type="RefSeq" id="WP_068555304.1">
    <property type="nucleotide sequence ID" value="NZ_LOEE01000026.1"/>
</dbReference>
<evidence type="ECO:0000259" key="1">
    <source>
        <dbReference type="Pfam" id="PF08461"/>
    </source>
</evidence>
<dbReference type="EMBL" id="LOEE01000026">
    <property type="protein sequence ID" value="KXG76600.1"/>
    <property type="molecule type" value="Genomic_DNA"/>
</dbReference>
<reference evidence="2 3" key="1">
    <citation type="submission" date="2015-12" db="EMBL/GenBank/DDBJ databases">
        <title>Draft genome sequence of the thermoanaerobe Thermotalea metallivorans, an isolate from the runoff channel of the Great Artesian Basin, Australia.</title>
        <authorList>
            <person name="Patel B.K."/>
        </authorList>
    </citation>
    <scope>NUCLEOTIDE SEQUENCE [LARGE SCALE GENOMIC DNA]</scope>
    <source>
        <strain evidence="2 3">B2-1</strain>
    </source>
</reference>
<evidence type="ECO:0000313" key="2">
    <source>
        <dbReference type="EMBL" id="KXG76600.1"/>
    </source>
</evidence>
<dbReference type="InterPro" id="IPR036388">
    <property type="entry name" value="WH-like_DNA-bd_sf"/>
</dbReference>
<feature type="domain" description="Ribonuclease R winged-helix" evidence="1">
    <location>
        <begin position="63"/>
        <end position="113"/>
    </location>
</feature>
<keyword evidence="3" id="KW-1185">Reference proteome</keyword>
<accession>A0A140L7S5</accession>
<dbReference type="AlphaFoldDB" id="A0A140L7S5"/>
<dbReference type="Proteomes" id="UP000070456">
    <property type="component" value="Unassembled WGS sequence"/>
</dbReference>
<sequence length="124" mass="14226">MLAVCEDDVIRFSDIPEASFFQIKLLDREDRKEEEEIEKLGNAEELHFILCALYQGMLENCLIGRKQIAQKAKEKGHPLKEPQIRQRMNILEEHGYLVKSKGRAGTKLTKKGKRIAEKLMANGS</sequence>
<gene>
    <name evidence="2" type="ORF">AN619_09250</name>
</gene>
<dbReference type="InterPro" id="IPR036390">
    <property type="entry name" value="WH_DNA-bd_sf"/>
</dbReference>
<name>A0A140L7S5_9FIRM</name>
<dbReference type="STRING" id="520762.AN619_09250"/>
<protein>
    <recommendedName>
        <fullName evidence="1">Ribonuclease R winged-helix domain-containing protein</fullName>
    </recommendedName>
</protein>
<organism evidence="2 3">
    <name type="scientific">Thermotalea metallivorans</name>
    <dbReference type="NCBI Taxonomy" id="520762"/>
    <lineage>
        <taxon>Bacteria</taxon>
        <taxon>Bacillati</taxon>
        <taxon>Bacillota</taxon>
        <taxon>Clostridia</taxon>
        <taxon>Peptostreptococcales</taxon>
        <taxon>Thermotaleaceae</taxon>
        <taxon>Thermotalea</taxon>
    </lineage>
</organism>
<comment type="caution">
    <text evidence="2">The sequence shown here is derived from an EMBL/GenBank/DDBJ whole genome shotgun (WGS) entry which is preliminary data.</text>
</comment>
<dbReference type="SUPFAM" id="SSF46785">
    <property type="entry name" value="Winged helix' DNA-binding domain"/>
    <property type="match status" value="1"/>
</dbReference>
<proteinExistence type="predicted"/>
<evidence type="ECO:0000313" key="3">
    <source>
        <dbReference type="Proteomes" id="UP000070456"/>
    </source>
</evidence>